<accession>A0A5N5JAT0</accession>
<proteinExistence type="predicted"/>
<protein>
    <recommendedName>
        <fullName evidence="3">Reverse transcriptase Ty1/copia-type domain-containing protein</fullName>
    </recommendedName>
</protein>
<evidence type="ECO:0000313" key="2">
    <source>
        <dbReference type="Proteomes" id="UP000326939"/>
    </source>
</evidence>
<name>A0A5N5JAT0_9ROSI</name>
<dbReference type="AlphaFoldDB" id="A0A5N5JAT0"/>
<comment type="caution">
    <text evidence="1">The sequence shown here is derived from an EMBL/GenBank/DDBJ whole genome shotgun (WGS) entry which is preliminary data.</text>
</comment>
<evidence type="ECO:0008006" key="3">
    <source>
        <dbReference type="Google" id="ProtNLM"/>
    </source>
</evidence>
<dbReference type="PANTHER" id="PTHR11439">
    <property type="entry name" value="GAG-POL-RELATED RETROTRANSPOSON"/>
    <property type="match status" value="1"/>
</dbReference>
<organism evidence="1 2">
    <name type="scientific">Salix brachista</name>
    <dbReference type="NCBI Taxonomy" id="2182728"/>
    <lineage>
        <taxon>Eukaryota</taxon>
        <taxon>Viridiplantae</taxon>
        <taxon>Streptophyta</taxon>
        <taxon>Embryophyta</taxon>
        <taxon>Tracheophyta</taxon>
        <taxon>Spermatophyta</taxon>
        <taxon>Magnoliopsida</taxon>
        <taxon>eudicotyledons</taxon>
        <taxon>Gunneridae</taxon>
        <taxon>Pentapetalae</taxon>
        <taxon>rosids</taxon>
        <taxon>fabids</taxon>
        <taxon>Malpighiales</taxon>
        <taxon>Salicaceae</taxon>
        <taxon>Saliceae</taxon>
        <taxon>Salix</taxon>
    </lineage>
</organism>
<sequence>MMIHFNAVKRILLYLKGTTPYGISYVHGSLDLQAFSDADWAGDPNDRRSIIGRFGCFTLIGQVTLMTDDPPLVWLFIWDPILSPGP</sequence>
<dbReference type="EMBL" id="VDCV01000017">
    <property type="protein sequence ID" value="KAB5516298.1"/>
    <property type="molecule type" value="Genomic_DNA"/>
</dbReference>
<evidence type="ECO:0000313" key="1">
    <source>
        <dbReference type="EMBL" id="KAB5516298.1"/>
    </source>
</evidence>
<dbReference type="Proteomes" id="UP000326939">
    <property type="component" value="Chromosome 17"/>
</dbReference>
<gene>
    <name evidence="1" type="ORF">DKX38_026946</name>
</gene>
<reference evidence="2" key="1">
    <citation type="journal article" date="2019" name="Gigascience">
        <title>De novo genome assembly of the endangered Acer yangbiense, a plant species with extremely small populations endemic to Yunnan Province, China.</title>
        <authorList>
            <person name="Yang J."/>
            <person name="Wariss H.M."/>
            <person name="Tao L."/>
            <person name="Zhang R."/>
            <person name="Yun Q."/>
            <person name="Hollingsworth P."/>
            <person name="Dao Z."/>
            <person name="Luo G."/>
            <person name="Guo H."/>
            <person name="Ma Y."/>
            <person name="Sun W."/>
        </authorList>
    </citation>
    <scope>NUCLEOTIDE SEQUENCE [LARGE SCALE GENOMIC DNA]</scope>
    <source>
        <strain evidence="2">cv. br00</strain>
    </source>
</reference>
<keyword evidence="2" id="KW-1185">Reference proteome</keyword>
<dbReference type="PANTHER" id="PTHR11439:SF483">
    <property type="entry name" value="PEPTIDE SYNTHASE GLIP-LIKE, PUTATIVE (AFU_ORTHOLOGUE AFUA_3G12920)-RELATED"/>
    <property type="match status" value="1"/>
</dbReference>